<feature type="region of interest" description="Disordered" evidence="8">
    <location>
        <begin position="1"/>
        <end position="105"/>
    </location>
</feature>
<organism evidence="9 10">
    <name type="scientific">Paratrimastix pyriformis</name>
    <dbReference type="NCBI Taxonomy" id="342808"/>
    <lineage>
        <taxon>Eukaryota</taxon>
        <taxon>Metamonada</taxon>
        <taxon>Preaxostyla</taxon>
        <taxon>Paratrimastigidae</taxon>
        <taxon>Paratrimastix</taxon>
    </lineage>
</organism>
<keyword evidence="5 7" id="KW-0508">mRNA splicing</keyword>
<evidence type="ECO:0000256" key="2">
    <source>
        <dbReference type="ARBA" id="ARBA00010028"/>
    </source>
</evidence>
<keyword evidence="10" id="KW-1185">Reference proteome</keyword>
<evidence type="ECO:0000256" key="8">
    <source>
        <dbReference type="SAM" id="MobiDB-lite"/>
    </source>
</evidence>
<gene>
    <name evidence="9" type="ORF">PAPYR_4133</name>
</gene>
<sequence>MEPGGADEFVPQDHDFDDRDEQNEKKYQEGLEAVRFAEEVAEESARLKEEKAEDAEEEEEKGVRPPRIHSRSGADEEEEESKRPRSSDETDEAATAPVSAAEEQRKKLFDLRMRLNQARKLNRQEVFEEDKRAHMPKISAQQQERMAWREAHEKQREEQIKSGEIDPTEPDRDYLHDTVLKSEFLQKKQHQKVKNEKSNFHSSLWLNPDATVRAYKRRLKDIPMTAAMYEQLKQTLPAEELYRTADSLSTGRVHVQPPAEFGERVVQRLKKDEENRANYHRRRPTLEDETVDYIHDGNKKFNKKLAKAFDRYTSDIKDNLERGTAL</sequence>
<dbReference type="InterPro" id="IPR013260">
    <property type="entry name" value="mRNA_splic_SYF2"/>
</dbReference>
<keyword evidence="3 7" id="KW-0507">mRNA processing</keyword>
<evidence type="ECO:0000256" key="3">
    <source>
        <dbReference type="ARBA" id="ARBA00022664"/>
    </source>
</evidence>
<comment type="similarity">
    <text evidence="2 7">Belongs to the SYF2 family.</text>
</comment>
<keyword evidence="4 7" id="KW-0747">Spliceosome</keyword>
<keyword evidence="6 7" id="KW-0539">Nucleus</keyword>
<dbReference type="EMBL" id="JAPMOS010000017">
    <property type="protein sequence ID" value="KAJ4459740.1"/>
    <property type="molecule type" value="Genomic_DNA"/>
</dbReference>
<accession>A0ABQ8UQC1</accession>
<comment type="subcellular location">
    <subcellularLocation>
        <location evidence="1 7">Nucleus</location>
    </subcellularLocation>
</comment>
<comment type="subunit">
    <text evidence="7">May be part of a spliceosome complex.</text>
</comment>
<evidence type="ECO:0000256" key="1">
    <source>
        <dbReference type="ARBA" id="ARBA00004123"/>
    </source>
</evidence>
<dbReference type="PANTHER" id="PTHR13264">
    <property type="entry name" value="GCIP-INTERACTING PROTEIN P29"/>
    <property type="match status" value="1"/>
</dbReference>
<dbReference type="Proteomes" id="UP001141327">
    <property type="component" value="Unassembled WGS sequence"/>
</dbReference>
<feature type="compositionally biased region" description="Basic and acidic residues" evidence="8">
    <location>
        <begin position="11"/>
        <end position="29"/>
    </location>
</feature>
<reference evidence="9" key="1">
    <citation type="journal article" date="2022" name="bioRxiv">
        <title>Genomics of Preaxostyla Flagellates Illuminates Evolutionary Transitions and the Path Towards Mitochondrial Loss.</title>
        <authorList>
            <person name="Novak L.V.F."/>
            <person name="Treitli S.C."/>
            <person name="Pyrih J."/>
            <person name="Halakuc P."/>
            <person name="Pipaliya S.V."/>
            <person name="Vacek V."/>
            <person name="Brzon O."/>
            <person name="Soukal P."/>
            <person name="Eme L."/>
            <person name="Dacks J.B."/>
            <person name="Karnkowska A."/>
            <person name="Elias M."/>
            <person name="Hampl V."/>
        </authorList>
    </citation>
    <scope>NUCLEOTIDE SEQUENCE</scope>
    <source>
        <strain evidence="9">RCP-MX</strain>
    </source>
</reference>
<evidence type="ECO:0000256" key="7">
    <source>
        <dbReference type="RuleBase" id="RU367148"/>
    </source>
</evidence>
<evidence type="ECO:0000256" key="6">
    <source>
        <dbReference type="ARBA" id="ARBA00023242"/>
    </source>
</evidence>
<evidence type="ECO:0000313" key="10">
    <source>
        <dbReference type="Proteomes" id="UP001141327"/>
    </source>
</evidence>
<dbReference type="Pfam" id="PF08231">
    <property type="entry name" value="SYF2"/>
    <property type="match status" value="1"/>
</dbReference>
<name>A0ABQ8UQC1_9EUKA</name>
<feature type="compositionally biased region" description="Basic and acidic residues" evidence="8">
    <location>
        <begin position="35"/>
        <end position="51"/>
    </location>
</feature>
<comment type="function">
    <text evidence="7">Involved in pre-mRNA splicing.</text>
</comment>
<comment type="caution">
    <text evidence="9">The sequence shown here is derived from an EMBL/GenBank/DDBJ whole genome shotgun (WGS) entry which is preliminary data.</text>
</comment>
<evidence type="ECO:0000256" key="5">
    <source>
        <dbReference type="ARBA" id="ARBA00023187"/>
    </source>
</evidence>
<protein>
    <recommendedName>
        <fullName evidence="7">Pre-mRNA-splicing factor SYF2</fullName>
    </recommendedName>
</protein>
<dbReference type="PANTHER" id="PTHR13264:SF5">
    <property type="entry name" value="PRE-MRNA-SPLICING FACTOR SYF2"/>
    <property type="match status" value="1"/>
</dbReference>
<evidence type="ECO:0000256" key="4">
    <source>
        <dbReference type="ARBA" id="ARBA00022728"/>
    </source>
</evidence>
<evidence type="ECO:0000313" key="9">
    <source>
        <dbReference type="EMBL" id="KAJ4459740.1"/>
    </source>
</evidence>
<feature type="region of interest" description="Disordered" evidence="8">
    <location>
        <begin position="126"/>
        <end position="173"/>
    </location>
</feature>
<proteinExistence type="inferred from homology"/>
<feature type="compositionally biased region" description="Basic and acidic residues" evidence="8">
    <location>
        <begin position="146"/>
        <end position="173"/>
    </location>
</feature>